<evidence type="ECO:0000313" key="2">
    <source>
        <dbReference type="Proteomes" id="UP000299102"/>
    </source>
</evidence>
<dbReference type="AlphaFoldDB" id="A0A4C1SA94"/>
<evidence type="ECO:0000313" key="1">
    <source>
        <dbReference type="EMBL" id="GBO99118.1"/>
    </source>
</evidence>
<dbReference type="EMBL" id="BGZK01006501">
    <property type="protein sequence ID" value="GBO99118.1"/>
    <property type="molecule type" value="Genomic_DNA"/>
</dbReference>
<sequence>MGVKVDGIASDGNSEVKLTTLAERLDILQSSSNQLKGKELVAFCTNIIEWLAHAPIPLDEEGSWTTADRTFTVIEAYLHRTVEYLDKDSRAELISALLSKFSTVISEPKSTVSPAIAVVLFIFGGQCEKAVENTVRAFVQQLESQGSGHAQALAASLNHFYSWLSVFQYRNAWRYQAEIHIKVYCLSEL</sequence>
<proteinExistence type="predicted"/>
<dbReference type="OrthoDB" id="2420415at2759"/>
<keyword evidence="2" id="KW-1185">Reference proteome</keyword>
<protein>
    <recommendedName>
        <fullName evidence="3">Neurofibromin</fullName>
    </recommendedName>
</protein>
<gene>
    <name evidence="1" type="ORF">EVAR_73094_1</name>
</gene>
<organism evidence="1 2">
    <name type="scientific">Eumeta variegata</name>
    <name type="common">Bagworm moth</name>
    <name type="synonym">Eumeta japonica</name>
    <dbReference type="NCBI Taxonomy" id="151549"/>
    <lineage>
        <taxon>Eukaryota</taxon>
        <taxon>Metazoa</taxon>
        <taxon>Ecdysozoa</taxon>
        <taxon>Arthropoda</taxon>
        <taxon>Hexapoda</taxon>
        <taxon>Insecta</taxon>
        <taxon>Pterygota</taxon>
        <taxon>Neoptera</taxon>
        <taxon>Endopterygota</taxon>
        <taxon>Lepidoptera</taxon>
        <taxon>Glossata</taxon>
        <taxon>Ditrysia</taxon>
        <taxon>Tineoidea</taxon>
        <taxon>Psychidae</taxon>
        <taxon>Oiketicinae</taxon>
        <taxon>Eumeta</taxon>
    </lineage>
</organism>
<comment type="caution">
    <text evidence="1">The sequence shown here is derived from an EMBL/GenBank/DDBJ whole genome shotgun (WGS) entry which is preliminary data.</text>
</comment>
<name>A0A4C1SA94_EUMVA</name>
<reference evidence="1 2" key="1">
    <citation type="journal article" date="2019" name="Commun. Biol.">
        <title>The bagworm genome reveals a unique fibroin gene that provides high tensile strength.</title>
        <authorList>
            <person name="Kono N."/>
            <person name="Nakamura H."/>
            <person name="Ohtoshi R."/>
            <person name="Tomita M."/>
            <person name="Numata K."/>
            <person name="Arakawa K."/>
        </authorList>
    </citation>
    <scope>NUCLEOTIDE SEQUENCE [LARGE SCALE GENOMIC DNA]</scope>
</reference>
<evidence type="ECO:0008006" key="3">
    <source>
        <dbReference type="Google" id="ProtNLM"/>
    </source>
</evidence>
<dbReference type="Proteomes" id="UP000299102">
    <property type="component" value="Unassembled WGS sequence"/>
</dbReference>
<accession>A0A4C1SA94</accession>